<dbReference type="Pfam" id="PF01408">
    <property type="entry name" value="GFO_IDH_MocA"/>
    <property type="match status" value="1"/>
</dbReference>
<organism evidence="2 3">
    <name type="scientific">Actinomadura rubrobrunea</name>
    <dbReference type="NCBI Taxonomy" id="115335"/>
    <lineage>
        <taxon>Bacteria</taxon>
        <taxon>Bacillati</taxon>
        <taxon>Actinomycetota</taxon>
        <taxon>Actinomycetes</taxon>
        <taxon>Streptosporangiales</taxon>
        <taxon>Thermomonosporaceae</taxon>
        <taxon>Actinomadura</taxon>
    </lineage>
</organism>
<keyword evidence="3" id="KW-1185">Reference proteome</keyword>
<dbReference type="AlphaFoldDB" id="A0A9W6PYY5"/>
<accession>A0A9W6PYY5</accession>
<dbReference type="InterPro" id="IPR051450">
    <property type="entry name" value="Gfo/Idh/MocA_Oxidoreductases"/>
</dbReference>
<dbReference type="PANTHER" id="PTHR43377:SF1">
    <property type="entry name" value="BILIVERDIN REDUCTASE A"/>
    <property type="match status" value="1"/>
</dbReference>
<dbReference type="PANTHER" id="PTHR43377">
    <property type="entry name" value="BILIVERDIN REDUCTASE A"/>
    <property type="match status" value="1"/>
</dbReference>
<protein>
    <recommendedName>
        <fullName evidence="1">Gfo/Idh/MocA-like oxidoreductase N-terminal domain-containing protein</fullName>
    </recommendedName>
</protein>
<dbReference type="InterPro" id="IPR036291">
    <property type="entry name" value="NAD(P)-bd_dom_sf"/>
</dbReference>
<evidence type="ECO:0000259" key="1">
    <source>
        <dbReference type="Pfam" id="PF01408"/>
    </source>
</evidence>
<reference evidence="2" key="1">
    <citation type="submission" date="2023-02" db="EMBL/GenBank/DDBJ databases">
        <title>Actinomadura rubrobrunea NBRC 14622.</title>
        <authorList>
            <person name="Ichikawa N."/>
            <person name="Sato H."/>
            <person name="Tonouchi N."/>
        </authorList>
    </citation>
    <scope>NUCLEOTIDE SEQUENCE</scope>
    <source>
        <strain evidence="2">NBRC 14622</strain>
    </source>
</reference>
<sequence>MLRTLIVGLGQAGWTLHLPVLTRLRASASTGELFSPEPIVVYDPGRVPAMTREDAPVVAGGLEEARELLDPETTVVHVCTPPSARVEPLRELAALGFRKILVEKPLASDPTGLAGVLGVCKAWDLEPVVVSHWLDSALTRRLSEIVRSGELGALRSIRVVQRKPRFTRSLATHGHPSAFEVEVPHSLGVALRLAGEAVVEDAAWSDMEVGGRRIPRMGAARLTLRHESGVRTEIHSVLTSLLRERRIVLRFERGQVTGYYPVSRDDDHALMTVTANGRDETSVFRDDSLASFLERTYRGFASGDGVTTHLDLNARLVELLSDAKRRCALEERDAEDGNTVDGVSIKDKAVEYAN</sequence>
<dbReference type="InterPro" id="IPR000683">
    <property type="entry name" value="Gfo/Idh/MocA-like_OxRdtase_N"/>
</dbReference>
<dbReference type="Gene3D" id="3.40.50.720">
    <property type="entry name" value="NAD(P)-binding Rossmann-like Domain"/>
    <property type="match status" value="1"/>
</dbReference>
<name>A0A9W6PYY5_9ACTN</name>
<feature type="domain" description="Gfo/Idh/MocA-like oxidoreductase N-terminal" evidence="1">
    <location>
        <begin position="3"/>
        <end position="113"/>
    </location>
</feature>
<dbReference type="RefSeq" id="WP_083950913.1">
    <property type="nucleotide sequence ID" value="NZ_BSRZ01000018.1"/>
</dbReference>
<proteinExistence type="predicted"/>
<gene>
    <name evidence="2" type="ORF">Arub01_51990</name>
</gene>
<dbReference type="EMBL" id="BSRZ01000018">
    <property type="protein sequence ID" value="GLW66955.1"/>
    <property type="molecule type" value="Genomic_DNA"/>
</dbReference>
<dbReference type="Gene3D" id="3.30.360.10">
    <property type="entry name" value="Dihydrodipicolinate Reductase, domain 2"/>
    <property type="match status" value="1"/>
</dbReference>
<dbReference type="GO" id="GO:0000166">
    <property type="term" value="F:nucleotide binding"/>
    <property type="evidence" value="ECO:0007669"/>
    <property type="project" value="InterPro"/>
</dbReference>
<evidence type="ECO:0000313" key="3">
    <source>
        <dbReference type="Proteomes" id="UP001165124"/>
    </source>
</evidence>
<dbReference type="SUPFAM" id="SSF51735">
    <property type="entry name" value="NAD(P)-binding Rossmann-fold domains"/>
    <property type="match status" value="1"/>
</dbReference>
<evidence type="ECO:0000313" key="2">
    <source>
        <dbReference type="EMBL" id="GLW66955.1"/>
    </source>
</evidence>
<comment type="caution">
    <text evidence="2">The sequence shown here is derived from an EMBL/GenBank/DDBJ whole genome shotgun (WGS) entry which is preliminary data.</text>
</comment>
<dbReference type="Proteomes" id="UP001165124">
    <property type="component" value="Unassembled WGS sequence"/>
</dbReference>